<dbReference type="EMBL" id="AZHF01000001">
    <property type="protein sequence ID" value="OAA81017.1"/>
    <property type="molecule type" value="Genomic_DNA"/>
</dbReference>
<dbReference type="STRING" id="1081108.A0A168JYC0"/>
<dbReference type="OrthoDB" id="4870707at2759"/>
<comment type="caution">
    <text evidence="1">The sequence shown here is derived from an EMBL/GenBank/DDBJ whole genome shotgun (WGS) entry which is preliminary data.</text>
</comment>
<accession>A0A168JYC0</accession>
<gene>
    <name evidence="1" type="ORF">LEL_00562</name>
</gene>
<name>A0A168JYC0_CORDF</name>
<proteinExistence type="predicted"/>
<dbReference type="AlphaFoldDB" id="A0A168JYC0"/>
<protein>
    <submittedName>
        <fullName evidence="1">Protein kinase-like domain protein</fullName>
    </submittedName>
</protein>
<keyword evidence="1" id="KW-0418">Kinase</keyword>
<keyword evidence="2" id="KW-1185">Reference proteome</keyword>
<evidence type="ECO:0000313" key="2">
    <source>
        <dbReference type="Proteomes" id="UP000076881"/>
    </source>
</evidence>
<keyword evidence="1" id="KW-0808">Transferase</keyword>
<sequence length="165" mass="19476">MADLSDETRLDVAHQLREILGMMRSLPPPENYIGGFNSDRIIDARGMDTFIRPACRTEDEFNMFLTAEEGMPEPIKQAWRNGIGKHMHRLFTLRYRAKEYHDNCPGWKALVDEIFPKSYHMELLLYSGLVYYQERWDNDLYQSKKGRNQELHKRGLPEEPRAADR</sequence>
<organism evidence="1 2">
    <name type="scientific">Akanthomyces lecanii RCEF 1005</name>
    <dbReference type="NCBI Taxonomy" id="1081108"/>
    <lineage>
        <taxon>Eukaryota</taxon>
        <taxon>Fungi</taxon>
        <taxon>Dikarya</taxon>
        <taxon>Ascomycota</taxon>
        <taxon>Pezizomycotina</taxon>
        <taxon>Sordariomycetes</taxon>
        <taxon>Hypocreomycetidae</taxon>
        <taxon>Hypocreales</taxon>
        <taxon>Cordycipitaceae</taxon>
        <taxon>Akanthomyces</taxon>
        <taxon>Cordyceps confragosa</taxon>
    </lineage>
</organism>
<dbReference type="Proteomes" id="UP000076881">
    <property type="component" value="Unassembled WGS sequence"/>
</dbReference>
<dbReference type="GO" id="GO:0016301">
    <property type="term" value="F:kinase activity"/>
    <property type="evidence" value="ECO:0007669"/>
    <property type="project" value="UniProtKB-KW"/>
</dbReference>
<reference evidence="1 2" key="1">
    <citation type="journal article" date="2016" name="Genome Biol. Evol.">
        <title>Divergent and convergent evolution of fungal pathogenicity.</title>
        <authorList>
            <person name="Shang Y."/>
            <person name="Xiao G."/>
            <person name="Zheng P."/>
            <person name="Cen K."/>
            <person name="Zhan S."/>
            <person name="Wang C."/>
        </authorList>
    </citation>
    <scope>NUCLEOTIDE SEQUENCE [LARGE SCALE GENOMIC DNA]</scope>
    <source>
        <strain evidence="1 2">RCEF 1005</strain>
    </source>
</reference>
<evidence type="ECO:0000313" key="1">
    <source>
        <dbReference type="EMBL" id="OAA81017.1"/>
    </source>
</evidence>